<organism evidence="2 3">
    <name type="scientific">Candidatus Litorirhabdus singularis</name>
    <dbReference type="NCBI Taxonomy" id="2518993"/>
    <lineage>
        <taxon>Bacteria</taxon>
        <taxon>Pseudomonadati</taxon>
        <taxon>Pseudomonadota</taxon>
        <taxon>Gammaproteobacteria</taxon>
        <taxon>Cellvibrionales</taxon>
        <taxon>Halieaceae</taxon>
        <taxon>Candidatus Litorirhabdus</taxon>
    </lineage>
</organism>
<comment type="caution">
    <text evidence="2">The sequence shown here is derived from an EMBL/GenBank/DDBJ whole genome shotgun (WGS) entry which is preliminary data.</text>
</comment>
<dbReference type="InterPro" id="IPR001763">
    <property type="entry name" value="Rhodanese-like_dom"/>
</dbReference>
<proteinExistence type="predicted"/>
<evidence type="ECO:0000259" key="1">
    <source>
        <dbReference type="PROSITE" id="PS50206"/>
    </source>
</evidence>
<protein>
    <submittedName>
        <fullName evidence="2">Rhodanese-like domain-containing protein</fullName>
    </submittedName>
</protein>
<reference evidence="2" key="1">
    <citation type="submission" date="2019-02" db="EMBL/GenBank/DDBJ databases">
        <authorList>
            <person name="Li S.-H."/>
        </authorList>
    </citation>
    <scope>NUCLEOTIDE SEQUENCE</scope>
    <source>
        <strain evidence="2">IMCC14734</strain>
    </source>
</reference>
<dbReference type="Gene3D" id="3.40.250.10">
    <property type="entry name" value="Rhodanese-like domain"/>
    <property type="match status" value="1"/>
</dbReference>
<dbReference type="PANTHER" id="PTHR45431:SF3">
    <property type="entry name" value="RHODANESE-LIKE DOMAIN-CONTAINING PROTEIN 15, CHLOROPLASTIC"/>
    <property type="match status" value="1"/>
</dbReference>
<feature type="domain" description="Rhodanese" evidence="1">
    <location>
        <begin position="6"/>
        <end position="91"/>
    </location>
</feature>
<name>A0ABT3TKF8_9GAMM</name>
<dbReference type="CDD" id="cd00158">
    <property type="entry name" value="RHOD"/>
    <property type="match status" value="1"/>
</dbReference>
<keyword evidence="3" id="KW-1185">Reference proteome</keyword>
<dbReference type="SUPFAM" id="SSF52821">
    <property type="entry name" value="Rhodanese/Cell cycle control phosphatase"/>
    <property type="match status" value="1"/>
</dbReference>
<dbReference type="Pfam" id="PF00581">
    <property type="entry name" value="Rhodanese"/>
    <property type="match status" value="1"/>
</dbReference>
<evidence type="ECO:0000313" key="2">
    <source>
        <dbReference type="EMBL" id="MCX2982812.1"/>
    </source>
</evidence>
<dbReference type="Proteomes" id="UP001143362">
    <property type="component" value="Unassembled WGS sequence"/>
</dbReference>
<dbReference type="InterPro" id="IPR052367">
    <property type="entry name" value="Thiosulfate_ST/Rhodanese-like"/>
</dbReference>
<accession>A0ABT3TKF8</accession>
<gene>
    <name evidence="2" type="ORF">EYC98_18270</name>
</gene>
<sequence>MLAHAQESDPMWIDVRTASEFSDGHVEGAINIEFGDVVAALGQRKVATETAIILYCGSGKRSGFALESLRQAGYENLTNAGGLDQARTLKASQ</sequence>
<evidence type="ECO:0000313" key="3">
    <source>
        <dbReference type="Proteomes" id="UP001143362"/>
    </source>
</evidence>
<dbReference type="SMART" id="SM00450">
    <property type="entry name" value="RHOD"/>
    <property type="match status" value="1"/>
</dbReference>
<dbReference type="PANTHER" id="PTHR45431">
    <property type="entry name" value="RHODANESE-LIKE DOMAIN-CONTAINING PROTEIN 15, CHLOROPLASTIC"/>
    <property type="match status" value="1"/>
</dbReference>
<dbReference type="PROSITE" id="PS50206">
    <property type="entry name" value="RHODANESE_3"/>
    <property type="match status" value="1"/>
</dbReference>
<dbReference type="EMBL" id="SHNN01000004">
    <property type="protein sequence ID" value="MCX2982812.1"/>
    <property type="molecule type" value="Genomic_DNA"/>
</dbReference>
<dbReference type="InterPro" id="IPR036873">
    <property type="entry name" value="Rhodanese-like_dom_sf"/>
</dbReference>